<reference evidence="1" key="1">
    <citation type="submission" date="2019-10" db="EMBL/GenBank/DDBJ databases">
        <authorList>
            <consortium name="DOE Joint Genome Institute"/>
            <person name="Kuo A."/>
            <person name="Miyauchi S."/>
            <person name="Kiss E."/>
            <person name="Drula E."/>
            <person name="Kohler A."/>
            <person name="Sanchez-Garcia M."/>
            <person name="Andreopoulos B."/>
            <person name="Barry K.W."/>
            <person name="Bonito G."/>
            <person name="Buee M."/>
            <person name="Carver A."/>
            <person name="Chen C."/>
            <person name="Cichocki N."/>
            <person name="Clum A."/>
            <person name="Culley D."/>
            <person name="Crous P.W."/>
            <person name="Fauchery L."/>
            <person name="Girlanda M."/>
            <person name="Hayes R."/>
            <person name="Keri Z."/>
            <person name="Labutti K."/>
            <person name="Lipzen A."/>
            <person name="Lombard V."/>
            <person name="Magnuson J."/>
            <person name="Maillard F."/>
            <person name="Morin E."/>
            <person name="Murat C."/>
            <person name="Nolan M."/>
            <person name="Ohm R."/>
            <person name="Pangilinan J."/>
            <person name="Pereira M."/>
            <person name="Perotto S."/>
            <person name="Peter M."/>
            <person name="Riley R."/>
            <person name="Sitrit Y."/>
            <person name="Stielow B."/>
            <person name="Szollosi G."/>
            <person name="Zifcakova L."/>
            <person name="Stursova M."/>
            <person name="Spatafora J.W."/>
            <person name="Tedersoo L."/>
            <person name="Vaario L.-M."/>
            <person name="Yamada A."/>
            <person name="Yan M."/>
            <person name="Wang P."/>
            <person name="Xu J."/>
            <person name="Bruns T."/>
            <person name="Baldrian P."/>
            <person name="Vilgalys R."/>
            <person name="Henrissat B."/>
            <person name="Grigoriev I.V."/>
            <person name="Hibbett D."/>
            <person name="Nagy L.G."/>
            <person name="Martin F.M."/>
        </authorList>
    </citation>
    <scope>NUCLEOTIDE SEQUENCE</scope>
    <source>
        <strain evidence="1">P2</strain>
    </source>
</reference>
<comment type="caution">
    <text evidence="1">The sequence shown here is derived from an EMBL/GenBank/DDBJ whole genome shotgun (WGS) entry which is preliminary data.</text>
</comment>
<evidence type="ECO:0000313" key="2">
    <source>
        <dbReference type="Proteomes" id="UP000886501"/>
    </source>
</evidence>
<proteinExistence type="predicted"/>
<name>A0ACB6ZAY9_THEGA</name>
<gene>
    <name evidence="1" type="ORF">BDM02DRAFT_3117852</name>
</gene>
<keyword evidence="2" id="KW-1185">Reference proteome</keyword>
<organism evidence="1 2">
    <name type="scientific">Thelephora ganbajun</name>
    <name type="common">Ganba fungus</name>
    <dbReference type="NCBI Taxonomy" id="370292"/>
    <lineage>
        <taxon>Eukaryota</taxon>
        <taxon>Fungi</taxon>
        <taxon>Dikarya</taxon>
        <taxon>Basidiomycota</taxon>
        <taxon>Agaricomycotina</taxon>
        <taxon>Agaricomycetes</taxon>
        <taxon>Thelephorales</taxon>
        <taxon>Thelephoraceae</taxon>
        <taxon>Thelephora</taxon>
    </lineage>
</organism>
<evidence type="ECO:0000313" key="1">
    <source>
        <dbReference type="EMBL" id="KAF9646914.1"/>
    </source>
</evidence>
<dbReference type="EMBL" id="MU118045">
    <property type="protein sequence ID" value="KAF9646914.1"/>
    <property type="molecule type" value="Genomic_DNA"/>
</dbReference>
<dbReference type="Proteomes" id="UP000886501">
    <property type="component" value="Unassembled WGS sequence"/>
</dbReference>
<accession>A0ACB6ZAY9</accession>
<protein>
    <submittedName>
        <fullName evidence="1">Uncharacterized protein</fullName>
    </submittedName>
</protein>
<sequence>MLPCETCIDGVRSVTGRAEWTRWSDGDSSVRDWLSFKGDSAPVVDLRGKPPGGRVYP</sequence>
<reference evidence="1" key="2">
    <citation type="journal article" date="2020" name="Nat. Commun.">
        <title>Large-scale genome sequencing of mycorrhizal fungi provides insights into the early evolution of symbiotic traits.</title>
        <authorList>
            <person name="Miyauchi S."/>
            <person name="Kiss E."/>
            <person name="Kuo A."/>
            <person name="Drula E."/>
            <person name="Kohler A."/>
            <person name="Sanchez-Garcia M."/>
            <person name="Morin E."/>
            <person name="Andreopoulos B."/>
            <person name="Barry K.W."/>
            <person name="Bonito G."/>
            <person name="Buee M."/>
            <person name="Carver A."/>
            <person name="Chen C."/>
            <person name="Cichocki N."/>
            <person name="Clum A."/>
            <person name="Culley D."/>
            <person name="Crous P.W."/>
            <person name="Fauchery L."/>
            <person name="Girlanda M."/>
            <person name="Hayes R.D."/>
            <person name="Keri Z."/>
            <person name="LaButti K."/>
            <person name="Lipzen A."/>
            <person name="Lombard V."/>
            <person name="Magnuson J."/>
            <person name="Maillard F."/>
            <person name="Murat C."/>
            <person name="Nolan M."/>
            <person name="Ohm R.A."/>
            <person name="Pangilinan J."/>
            <person name="Pereira M.F."/>
            <person name="Perotto S."/>
            <person name="Peter M."/>
            <person name="Pfister S."/>
            <person name="Riley R."/>
            <person name="Sitrit Y."/>
            <person name="Stielow J.B."/>
            <person name="Szollosi G."/>
            <person name="Zifcakova L."/>
            <person name="Stursova M."/>
            <person name="Spatafora J.W."/>
            <person name="Tedersoo L."/>
            <person name="Vaario L.M."/>
            <person name="Yamada A."/>
            <person name="Yan M."/>
            <person name="Wang P."/>
            <person name="Xu J."/>
            <person name="Bruns T."/>
            <person name="Baldrian P."/>
            <person name="Vilgalys R."/>
            <person name="Dunand C."/>
            <person name="Henrissat B."/>
            <person name="Grigoriev I.V."/>
            <person name="Hibbett D."/>
            <person name="Nagy L.G."/>
            <person name="Martin F.M."/>
        </authorList>
    </citation>
    <scope>NUCLEOTIDE SEQUENCE</scope>
    <source>
        <strain evidence="1">P2</strain>
    </source>
</reference>